<evidence type="ECO:0000256" key="4">
    <source>
        <dbReference type="ARBA" id="ARBA00022617"/>
    </source>
</evidence>
<organism evidence="15 16">
    <name type="scientific">Punica granatum</name>
    <name type="common">Pomegranate</name>
    <dbReference type="NCBI Taxonomy" id="22663"/>
    <lineage>
        <taxon>Eukaryota</taxon>
        <taxon>Viridiplantae</taxon>
        <taxon>Streptophyta</taxon>
        <taxon>Embryophyta</taxon>
        <taxon>Tracheophyta</taxon>
        <taxon>Spermatophyta</taxon>
        <taxon>Magnoliopsida</taxon>
        <taxon>eudicotyledons</taxon>
        <taxon>Gunneridae</taxon>
        <taxon>Pentapetalae</taxon>
        <taxon>rosids</taxon>
        <taxon>malvids</taxon>
        <taxon>Myrtales</taxon>
        <taxon>Lythraceae</taxon>
        <taxon>Punica</taxon>
    </lineage>
</organism>
<dbReference type="InterPro" id="IPR002401">
    <property type="entry name" value="Cyt_P450_E_grp-I"/>
</dbReference>
<dbReference type="GO" id="GO:0020037">
    <property type="term" value="F:heme binding"/>
    <property type="evidence" value="ECO:0007669"/>
    <property type="project" value="InterPro"/>
</dbReference>
<dbReference type="FunFam" id="1.10.630.10:FF:000026">
    <property type="entry name" value="Cytochrome P450 82C4"/>
    <property type="match status" value="1"/>
</dbReference>
<comment type="similarity">
    <text evidence="3 13">Belongs to the cytochrome P450 family.</text>
</comment>
<keyword evidence="4 12" id="KW-0349">Heme</keyword>
<evidence type="ECO:0000256" key="10">
    <source>
        <dbReference type="ARBA" id="ARBA00023033"/>
    </source>
</evidence>
<keyword evidence="7" id="KW-1133">Transmembrane helix</keyword>
<dbReference type="InterPro" id="IPR050651">
    <property type="entry name" value="Plant_Cytochrome_P450_Monoox"/>
</dbReference>
<evidence type="ECO:0000256" key="13">
    <source>
        <dbReference type="RuleBase" id="RU000461"/>
    </source>
</evidence>
<comment type="caution">
    <text evidence="15">The sequence shown here is derived from an EMBL/GenBank/DDBJ whole genome shotgun (WGS) entry which is preliminary data.</text>
</comment>
<dbReference type="AlphaFoldDB" id="A0A218X749"/>
<dbReference type="InterPro" id="IPR017972">
    <property type="entry name" value="Cyt_P450_CS"/>
</dbReference>
<reference evidence="16" key="1">
    <citation type="journal article" date="2017" name="Plant J.">
        <title>The pomegranate (Punica granatum L.) genome and the genomics of punicalagin biosynthesis.</title>
        <authorList>
            <person name="Qin G."/>
            <person name="Xu C."/>
            <person name="Ming R."/>
            <person name="Tang H."/>
            <person name="Guyot R."/>
            <person name="Kramer E.M."/>
            <person name="Hu Y."/>
            <person name="Yi X."/>
            <person name="Qi Y."/>
            <person name="Xu X."/>
            <person name="Gao Z."/>
            <person name="Pan H."/>
            <person name="Jian J."/>
            <person name="Tian Y."/>
            <person name="Yue Z."/>
            <person name="Xu Y."/>
        </authorList>
    </citation>
    <scope>NUCLEOTIDE SEQUENCE [LARGE SCALE GENOMIC DNA]</scope>
    <source>
        <strain evidence="16">cv. Dabenzi</strain>
    </source>
</reference>
<feature type="compositionally biased region" description="Polar residues" evidence="14">
    <location>
        <begin position="621"/>
        <end position="630"/>
    </location>
</feature>
<comment type="cofactor">
    <cofactor evidence="1 12">
        <name>heme</name>
        <dbReference type="ChEBI" id="CHEBI:30413"/>
    </cofactor>
</comment>
<evidence type="ECO:0000256" key="2">
    <source>
        <dbReference type="ARBA" id="ARBA00004370"/>
    </source>
</evidence>
<name>A0A218X749_PUNGR</name>
<evidence type="ECO:0000256" key="8">
    <source>
        <dbReference type="ARBA" id="ARBA00023002"/>
    </source>
</evidence>
<evidence type="ECO:0008006" key="17">
    <source>
        <dbReference type="Google" id="ProtNLM"/>
    </source>
</evidence>
<evidence type="ECO:0000256" key="14">
    <source>
        <dbReference type="SAM" id="MobiDB-lite"/>
    </source>
</evidence>
<keyword evidence="5" id="KW-0812">Transmembrane</keyword>
<dbReference type="PROSITE" id="PS00086">
    <property type="entry name" value="CYTOCHROME_P450"/>
    <property type="match status" value="1"/>
</dbReference>
<keyword evidence="8 13" id="KW-0560">Oxidoreductase</keyword>
<feature type="region of interest" description="Disordered" evidence="14">
    <location>
        <begin position="604"/>
        <end position="637"/>
    </location>
</feature>
<dbReference type="Gene3D" id="1.10.630.10">
    <property type="entry name" value="Cytochrome P450"/>
    <property type="match status" value="1"/>
</dbReference>
<keyword evidence="11" id="KW-0472">Membrane</keyword>
<dbReference type="GO" id="GO:0016020">
    <property type="term" value="C:membrane"/>
    <property type="evidence" value="ECO:0007669"/>
    <property type="project" value="UniProtKB-SubCell"/>
</dbReference>
<dbReference type="PRINTS" id="PR00385">
    <property type="entry name" value="P450"/>
</dbReference>
<keyword evidence="9 12" id="KW-0408">Iron</keyword>
<dbReference type="InterPro" id="IPR001128">
    <property type="entry name" value="Cyt_P450"/>
</dbReference>
<evidence type="ECO:0000256" key="12">
    <source>
        <dbReference type="PIRSR" id="PIRSR602401-1"/>
    </source>
</evidence>
<keyword evidence="10 13" id="KW-0503">Monooxygenase</keyword>
<protein>
    <recommendedName>
        <fullName evidence="17">Cytochrome P450 CYP82D47-like</fullName>
    </recommendedName>
</protein>
<comment type="subcellular location">
    <subcellularLocation>
        <location evidence="2">Membrane</location>
    </subcellularLocation>
</comment>
<dbReference type="PRINTS" id="PR00463">
    <property type="entry name" value="EP450I"/>
</dbReference>
<proteinExistence type="inferred from homology"/>
<feature type="binding site" description="axial binding residue" evidence="12">
    <location>
        <position position="436"/>
    </location>
    <ligand>
        <name>heme</name>
        <dbReference type="ChEBI" id="CHEBI:30413"/>
    </ligand>
    <ligandPart>
        <name>Fe</name>
        <dbReference type="ChEBI" id="CHEBI:18248"/>
    </ligandPart>
</feature>
<evidence type="ECO:0000313" key="15">
    <source>
        <dbReference type="EMBL" id="OWM80784.1"/>
    </source>
</evidence>
<dbReference type="PANTHER" id="PTHR47947">
    <property type="entry name" value="CYTOCHROME P450 82C3-RELATED"/>
    <property type="match status" value="1"/>
</dbReference>
<feature type="compositionally biased region" description="Basic and acidic residues" evidence="14">
    <location>
        <begin position="611"/>
        <end position="620"/>
    </location>
</feature>
<gene>
    <name evidence="15" type="ORF">CDL15_Pgr006814</name>
</gene>
<sequence length="637" mass="71092">MMAPDAGGSWPLFGHLHLLGGPCPTHLVLAQMADKCGPIFTIRLGLRRAVVVNSWELAKECLTSNDRALATRPKTLSSEILTYNYAMVAFSPYSPYWRRVRKISTLELLSTHRISLLRQVRESEVLALVRDIYQEYRRKNASSISDSRAEPASLLHVDMERWFRDISMNLMFRMIVGKRFHDDAEGDEEGRKALGDWMELMGRFVVSDGLPFLRWLDLGGHEKAMKKTAKKLDLMAQRWLDEHKARRNLDGEAGAVKSEKDFMDVLLSILDGNAEIGSYDSDTINKAMCLTMILAGIDTTTVTMTWATSLLLNNKEALKKVQQELDTQIGRDRQVNELDLKNLPYLQSVIKETLRLYPPGPLSIPHEAIEDCNISGYFVAKGTQLILNLYKIQRDPHVWPDPSEFRPERFLTTHKDVEVRGQNFEFIPFGSGRRMCPGISLGLQVIGLPLASFLHAFIVQTPGGEAVDMQEAMGLTNLKATPLEVLATPRVPECVYCNPFPIPIEQIEDPPQLLLRVGRLVGAGEDQGCHEGHKLGELHEVVVGVDPLGECLELLGAGLEPDRPKERAELELGEAAVSVLVEGAEDLAELRDLVLVQLHRFSIAGSGPPRPESEIDKEQKNTTSNDQPRGSTAGILE</sequence>
<evidence type="ECO:0000256" key="3">
    <source>
        <dbReference type="ARBA" id="ARBA00010617"/>
    </source>
</evidence>
<dbReference type="InterPro" id="IPR036396">
    <property type="entry name" value="Cyt_P450_sf"/>
</dbReference>
<keyword evidence="6 12" id="KW-0479">Metal-binding</keyword>
<dbReference type="PANTHER" id="PTHR47947:SF26">
    <property type="entry name" value="CYTOCHROME P450"/>
    <property type="match status" value="1"/>
</dbReference>
<dbReference type="Pfam" id="PF00067">
    <property type="entry name" value="p450"/>
    <property type="match status" value="1"/>
</dbReference>
<dbReference type="GO" id="GO:0005506">
    <property type="term" value="F:iron ion binding"/>
    <property type="evidence" value="ECO:0007669"/>
    <property type="project" value="InterPro"/>
</dbReference>
<dbReference type="Proteomes" id="UP000197138">
    <property type="component" value="Unassembled WGS sequence"/>
</dbReference>
<evidence type="ECO:0000256" key="6">
    <source>
        <dbReference type="ARBA" id="ARBA00022723"/>
    </source>
</evidence>
<accession>A0A218X749</accession>
<evidence type="ECO:0000256" key="7">
    <source>
        <dbReference type="ARBA" id="ARBA00022989"/>
    </source>
</evidence>
<evidence type="ECO:0000256" key="11">
    <source>
        <dbReference type="ARBA" id="ARBA00023136"/>
    </source>
</evidence>
<evidence type="ECO:0000313" key="16">
    <source>
        <dbReference type="Proteomes" id="UP000197138"/>
    </source>
</evidence>
<evidence type="ECO:0000256" key="9">
    <source>
        <dbReference type="ARBA" id="ARBA00023004"/>
    </source>
</evidence>
<evidence type="ECO:0000256" key="1">
    <source>
        <dbReference type="ARBA" id="ARBA00001971"/>
    </source>
</evidence>
<dbReference type="EMBL" id="MTKT01002214">
    <property type="protein sequence ID" value="OWM80784.1"/>
    <property type="molecule type" value="Genomic_DNA"/>
</dbReference>
<evidence type="ECO:0000256" key="5">
    <source>
        <dbReference type="ARBA" id="ARBA00022692"/>
    </source>
</evidence>
<dbReference type="GO" id="GO:0016709">
    <property type="term" value="F:oxidoreductase activity, acting on paired donors, with incorporation or reduction of molecular oxygen, NAD(P)H as one donor, and incorporation of one atom of oxygen"/>
    <property type="evidence" value="ECO:0007669"/>
    <property type="project" value="UniProtKB-ARBA"/>
</dbReference>
<dbReference type="SUPFAM" id="SSF48264">
    <property type="entry name" value="Cytochrome P450"/>
    <property type="match status" value="1"/>
</dbReference>